<evidence type="ECO:0000313" key="3">
    <source>
        <dbReference type="Proteomes" id="UP000255303"/>
    </source>
</evidence>
<feature type="region of interest" description="Disordered" evidence="1">
    <location>
        <begin position="20"/>
        <end position="47"/>
    </location>
</feature>
<dbReference type="Proteomes" id="UP000255303">
    <property type="component" value="Unassembled WGS sequence"/>
</dbReference>
<protein>
    <submittedName>
        <fullName evidence="2">Uncharacterized protein</fullName>
    </submittedName>
</protein>
<accession>A0A379PM37</accession>
<sequence>MARQQPLELAKRLALRIRPLLPGLEQPQRQQANQKRSGAHQNERQTLPIEAAEPVLQQFQLLLALVPSTQRCQP</sequence>
<reference evidence="2 3" key="1">
    <citation type="submission" date="2018-06" db="EMBL/GenBank/DDBJ databases">
        <authorList>
            <consortium name="Pathogen Informatics"/>
            <person name="Doyle S."/>
        </authorList>
    </citation>
    <scope>NUCLEOTIDE SEQUENCE [LARGE SCALE GENOMIC DNA]</scope>
    <source>
        <strain evidence="2 3">NCTC10692</strain>
    </source>
</reference>
<gene>
    <name evidence="2" type="ORF">NCTC10692_04985</name>
</gene>
<proteinExistence type="predicted"/>
<dbReference type="EMBL" id="UGUV01000005">
    <property type="protein sequence ID" value="SUE72828.1"/>
    <property type="molecule type" value="Genomic_DNA"/>
</dbReference>
<dbReference type="AlphaFoldDB" id="A0A379PM37"/>
<evidence type="ECO:0000313" key="2">
    <source>
        <dbReference type="EMBL" id="SUE72828.1"/>
    </source>
</evidence>
<feature type="compositionally biased region" description="Polar residues" evidence="1">
    <location>
        <begin position="27"/>
        <end position="40"/>
    </location>
</feature>
<organism evidence="2 3">
    <name type="scientific">Ectopseudomonas oleovorans</name>
    <name type="common">Pseudomonas oleovorans</name>
    <dbReference type="NCBI Taxonomy" id="301"/>
    <lineage>
        <taxon>Bacteria</taxon>
        <taxon>Pseudomonadati</taxon>
        <taxon>Pseudomonadota</taxon>
        <taxon>Gammaproteobacteria</taxon>
        <taxon>Pseudomonadales</taxon>
        <taxon>Pseudomonadaceae</taxon>
        <taxon>Ectopseudomonas</taxon>
    </lineage>
</organism>
<name>A0A379PM37_ECTOL</name>
<evidence type="ECO:0000256" key="1">
    <source>
        <dbReference type="SAM" id="MobiDB-lite"/>
    </source>
</evidence>